<evidence type="ECO:0000313" key="2">
    <source>
        <dbReference type="EMBL" id="CCC31438.1"/>
    </source>
</evidence>
<sequence>MFSSLEGEPLHQTPFDGDRLTSAPEFPSVIEEYFKINGFDVSHAFYFSTNPPDKLNFIFELATQVSKLTVAI</sequence>
<evidence type="ECO:0000313" key="3">
    <source>
        <dbReference type="Proteomes" id="UP000000289"/>
    </source>
</evidence>
<proteinExistence type="predicted"/>
<gene>
    <name evidence="2" type="ordered locus">SBG_2379</name>
</gene>
<feature type="region of interest" description="Disordered" evidence="1">
    <location>
        <begin position="1"/>
        <end position="22"/>
    </location>
</feature>
<dbReference type="eggNOG" id="ENOG5031T7M">
    <property type="taxonomic scope" value="Bacteria"/>
</dbReference>
<dbReference type="KEGG" id="sbg:SBG_2379"/>
<reference evidence="2 3" key="1">
    <citation type="journal article" date="2011" name="PLoS Pathog.">
        <title>Salmonella bongori provides insights into the evolution of the Salmonellae.</title>
        <authorList>
            <person name="Fookes M."/>
            <person name="Schroeder G.N."/>
            <person name="Langridge G.C."/>
            <person name="Blondel C.J."/>
            <person name="Mammina C."/>
            <person name="Connor T.R."/>
            <person name="Seth-Smith H."/>
            <person name="Vernikos G.S."/>
            <person name="Robinson K.S."/>
            <person name="Sanders M."/>
            <person name="Petty N.K."/>
            <person name="Kingsley R.A."/>
            <person name="Baumler A.J."/>
            <person name="Nuccio S.P."/>
            <person name="Contreras I."/>
            <person name="Santiviago C.A."/>
            <person name="Maskell D."/>
            <person name="Barrow P."/>
            <person name="Humphrey T."/>
            <person name="Nastasi A."/>
            <person name="Roberts M."/>
            <person name="Frankel G."/>
            <person name="Parkhill J."/>
            <person name="Dougan G."/>
            <person name="Thomson N.R."/>
        </authorList>
    </citation>
    <scope>NUCLEOTIDE SEQUENCE [LARGE SCALE GENOMIC DNA]</scope>
    <source>
        <strain evidence="3">ATCC 43975 / DSM 13772 / NCTC 12419</strain>
    </source>
</reference>
<dbReference type="Proteomes" id="UP000000289">
    <property type="component" value="Chromosome"/>
</dbReference>
<dbReference type="EMBL" id="FR877557">
    <property type="protein sequence ID" value="CCC31438.1"/>
    <property type="molecule type" value="Genomic_DNA"/>
</dbReference>
<name>A0A0K0HDH8_SALBC</name>
<protein>
    <submittedName>
        <fullName evidence="2">Uncharacterized protein</fullName>
    </submittedName>
</protein>
<organism evidence="2 3">
    <name type="scientific">Salmonella bongori (strain ATCC 43975 / DSM 13772 / NCTC 12419)</name>
    <dbReference type="NCBI Taxonomy" id="218493"/>
    <lineage>
        <taxon>Bacteria</taxon>
        <taxon>Pseudomonadati</taxon>
        <taxon>Pseudomonadota</taxon>
        <taxon>Gammaproteobacteria</taxon>
        <taxon>Enterobacterales</taxon>
        <taxon>Enterobacteriaceae</taxon>
        <taxon>Salmonella</taxon>
    </lineage>
</organism>
<accession>A0A0K0HDH8</accession>
<evidence type="ECO:0000256" key="1">
    <source>
        <dbReference type="SAM" id="MobiDB-lite"/>
    </source>
</evidence>
<dbReference type="AlphaFoldDB" id="A0A0K0HDH8"/>